<gene>
    <name evidence="12" type="ORF">SAMN04490239_0991</name>
</gene>
<dbReference type="GO" id="GO:0050660">
    <property type="term" value="F:flavin adenine dinucleotide binding"/>
    <property type="evidence" value="ECO:0007669"/>
    <property type="project" value="InterPro"/>
</dbReference>
<dbReference type="InterPro" id="IPR009075">
    <property type="entry name" value="AcylCo_DH/oxidase_C"/>
</dbReference>
<dbReference type="GO" id="GO:0003995">
    <property type="term" value="F:acyl-CoA dehydrogenase activity"/>
    <property type="evidence" value="ECO:0007669"/>
    <property type="project" value="TreeGrafter"/>
</dbReference>
<dbReference type="Pfam" id="PF00441">
    <property type="entry name" value="Acyl-CoA_dh_1"/>
    <property type="match status" value="1"/>
</dbReference>
<dbReference type="SUPFAM" id="SSF47203">
    <property type="entry name" value="Acyl-CoA dehydrogenase C-terminal domain-like"/>
    <property type="match status" value="1"/>
</dbReference>
<dbReference type="RefSeq" id="WP_072946489.1">
    <property type="nucleotide sequence ID" value="NZ_FNSV01000005.1"/>
</dbReference>
<evidence type="ECO:0000259" key="10">
    <source>
        <dbReference type="Pfam" id="PF02770"/>
    </source>
</evidence>
<evidence type="ECO:0000256" key="2">
    <source>
        <dbReference type="ARBA" id="ARBA00009347"/>
    </source>
</evidence>
<dbReference type="Proteomes" id="UP000183561">
    <property type="component" value="Unassembled WGS sequence"/>
</dbReference>
<dbReference type="Gene3D" id="2.40.110.10">
    <property type="entry name" value="Butyryl-CoA Dehydrogenase, subunit A, domain 2"/>
    <property type="match status" value="1"/>
</dbReference>
<dbReference type="SUPFAM" id="SSF56645">
    <property type="entry name" value="Acyl-CoA dehydrogenase NM domain-like"/>
    <property type="match status" value="1"/>
</dbReference>
<comment type="cofactor">
    <cofactor evidence="1 8">
        <name>FAD</name>
        <dbReference type="ChEBI" id="CHEBI:57692"/>
    </cofactor>
</comment>
<keyword evidence="5 8" id="KW-0274">FAD</keyword>
<dbReference type="FunFam" id="2.40.110.10:FF:000002">
    <property type="entry name" value="Acyl-CoA dehydrogenase fadE12"/>
    <property type="match status" value="1"/>
</dbReference>
<evidence type="ECO:0000256" key="7">
    <source>
        <dbReference type="ARBA" id="ARBA00052546"/>
    </source>
</evidence>
<evidence type="ECO:0000256" key="5">
    <source>
        <dbReference type="ARBA" id="ARBA00022827"/>
    </source>
</evidence>
<evidence type="ECO:0000313" key="13">
    <source>
        <dbReference type="Proteomes" id="UP000183561"/>
    </source>
</evidence>
<evidence type="ECO:0000256" key="6">
    <source>
        <dbReference type="ARBA" id="ARBA00023002"/>
    </source>
</evidence>
<protein>
    <submittedName>
        <fullName evidence="12">Acyl-CoA dehydrogenase</fullName>
    </submittedName>
</protein>
<evidence type="ECO:0000259" key="9">
    <source>
        <dbReference type="Pfam" id="PF00441"/>
    </source>
</evidence>
<evidence type="ECO:0000256" key="3">
    <source>
        <dbReference type="ARBA" id="ARBA00011738"/>
    </source>
</evidence>
<keyword evidence="13" id="KW-1185">Reference proteome</keyword>
<evidence type="ECO:0000256" key="1">
    <source>
        <dbReference type="ARBA" id="ARBA00001974"/>
    </source>
</evidence>
<dbReference type="InterPro" id="IPR046373">
    <property type="entry name" value="Acyl-CoA_Oxase/DH_mid-dom_sf"/>
</dbReference>
<dbReference type="Pfam" id="PF02770">
    <property type="entry name" value="Acyl-CoA_dh_M"/>
    <property type="match status" value="1"/>
</dbReference>
<organism evidence="12 13">
    <name type="scientific">Rhodococcus koreensis</name>
    <dbReference type="NCBI Taxonomy" id="99653"/>
    <lineage>
        <taxon>Bacteria</taxon>
        <taxon>Bacillati</taxon>
        <taxon>Actinomycetota</taxon>
        <taxon>Actinomycetes</taxon>
        <taxon>Mycobacteriales</taxon>
        <taxon>Nocardiaceae</taxon>
        <taxon>Rhodococcus</taxon>
    </lineage>
</organism>
<dbReference type="InterPro" id="IPR050741">
    <property type="entry name" value="Acyl-CoA_dehydrogenase"/>
</dbReference>
<feature type="domain" description="Acyl-CoA dehydrogenase/oxidase C-terminal" evidence="9">
    <location>
        <begin position="241"/>
        <end position="390"/>
    </location>
</feature>
<keyword evidence="4 8" id="KW-0285">Flavoprotein</keyword>
<feature type="domain" description="Acyl-CoA oxidase/dehydrogenase middle" evidence="10">
    <location>
        <begin position="130"/>
        <end position="229"/>
    </location>
</feature>
<proteinExistence type="inferred from homology"/>
<dbReference type="Gene3D" id="1.10.540.10">
    <property type="entry name" value="Acyl-CoA dehydrogenase/oxidase, N-terminal domain"/>
    <property type="match status" value="1"/>
</dbReference>
<dbReference type="InterPro" id="IPR013786">
    <property type="entry name" value="AcylCoA_DH/ox_N"/>
</dbReference>
<evidence type="ECO:0000259" key="11">
    <source>
        <dbReference type="Pfam" id="PF02771"/>
    </source>
</evidence>
<sequence>MQVPQLTETMTDFMISSVYPAEAVYARQLEELGDPHAQPPVMEELKAEARRRGLWNLFLPHAEPGHTPLSNVEYAPIAEIAGRSLHLAPEAMNCSAPDTGNMELLSLFASPEQKERWLAPLLDGKIRSSYVMTEPEVASADASNISFTIERDGDELVLNGKKWWISGAGRPECTLLIVLGLSEPEGSRHARHSVVLVPKDTPGITLERELTVMGYHPHDSHMEINFDNVRVPASSLLGRPGQGFAMAQARLGPGRIHHCMRLIGMAERALEIMVHRTSSRVAFGVPLVDQGVIREWIADSRVEIDQARHYTMHAAHLMDTVGNKAAASEISGIKVVVPSMATRVIDRAIQACGAAGLSQDFPLARLWVEARTVRFADGPDEVHRRAVARTEIKRLQSALDGERPTLAHHLRQEQNS</sequence>
<evidence type="ECO:0000313" key="12">
    <source>
        <dbReference type="EMBL" id="SEB63690.1"/>
    </source>
</evidence>
<dbReference type="Pfam" id="PF02771">
    <property type="entry name" value="Acyl-CoA_dh_N"/>
    <property type="match status" value="1"/>
</dbReference>
<dbReference type="PANTHER" id="PTHR48083">
    <property type="entry name" value="MEDIUM-CHAIN SPECIFIC ACYL-COA DEHYDROGENASE, MITOCHONDRIAL-RELATED"/>
    <property type="match status" value="1"/>
</dbReference>
<dbReference type="Gene3D" id="1.20.140.10">
    <property type="entry name" value="Butyryl-CoA Dehydrogenase, subunit A, domain 3"/>
    <property type="match status" value="1"/>
</dbReference>
<dbReference type="InterPro" id="IPR006091">
    <property type="entry name" value="Acyl-CoA_Oxase/DH_mid-dom"/>
</dbReference>
<evidence type="ECO:0000256" key="4">
    <source>
        <dbReference type="ARBA" id="ARBA00022630"/>
    </source>
</evidence>
<comment type="subunit">
    <text evidence="3">Homodimer.</text>
</comment>
<comment type="similarity">
    <text evidence="2 8">Belongs to the acyl-CoA dehydrogenase family.</text>
</comment>
<reference evidence="13" key="1">
    <citation type="submission" date="2016-10" db="EMBL/GenBank/DDBJ databases">
        <authorList>
            <person name="Varghese N."/>
            <person name="Submissions S."/>
        </authorList>
    </citation>
    <scope>NUCLEOTIDE SEQUENCE [LARGE SCALE GENOMIC DNA]</scope>
    <source>
        <strain evidence="13">DSM 44498</strain>
    </source>
</reference>
<keyword evidence="6 8" id="KW-0560">Oxidoreductase</keyword>
<dbReference type="InterPro" id="IPR037069">
    <property type="entry name" value="AcylCoA_DH/ox_N_sf"/>
</dbReference>
<dbReference type="OrthoDB" id="8876745at2"/>
<dbReference type="GO" id="GO:0033539">
    <property type="term" value="P:fatty acid beta-oxidation using acyl-CoA dehydrogenase"/>
    <property type="evidence" value="ECO:0007669"/>
    <property type="project" value="TreeGrafter"/>
</dbReference>
<evidence type="ECO:0000256" key="8">
    <source>
        <dbReference type="RuleBase" id="RU362125"/>
    </source>
</evidence>
<dbReference type="PANTHER" id="PTHR48083:SF13">
    <property type="entry name" value="ACYL-COA DEHYDROGENASE FAMILY MEMBER 11"/>
    <property type="match status" value="1"/>
</dbReference>
<name>A0A1H4KYV1_9NOCA</name>
<dbReference type="GO" id="GO:0005737">
    <property type="term" value="C:cytoplasm"/>
    <property type="evidence" value="ECO:0007669"/>
    <property type="project" value="TreeGrafter"/>
</dbReference>
<dbReference type="InterPro" id="IPR036250">
    <property type="entry name" value="AcylCo_DH-like_C"/>
</dbReference>
<feature type="domain" description="Acyl-CoA dehydrogenase/oxidase N-terminal" evidence="11">
    <location>
        <begin position="38"/>
        <end position="125"/>
    </location>
</feature>
<dbReference type="InterPro" id="IPR009100">
    <property type="entry name" value="AcylCoA_DH/oxidase_NM_dom_sf"/>
</dbReference>
<comment type="catalytic activity">
    <reaction evidence="7">
        <text>a 2,3-saturated acyl-CoA + A = a 2,3-dehydroacyl-CoA + AH2</text>
        <dbReference type="Rhea" id="RHEA:48608"/>
        <dbReference type="ChEBI" id="CHEBI:13193"/>
        <dbReference type="ChEBI" id="CHEBI:17499"/>
        <dbReference type="ChEBI" id="CHEBI:60015"/>
        <dbReference type="ChEBI" id="CHEBI:65111"/>
    </reaction>
</comment>
<accession>A0A1H4KYV1</accession>
<dbReference type="AlphaFoldDB" id="A0A1H4KYV1"/>
<dbReference type="EMBL" id="FNSV01000005">
    <property type="protein sequence ID" value="SEB63690.1"/>
    <property type="molecule type" value="Genomic_DNA"/>
</dbReference>